<evidence type="ECO:0000313" key="2">
    <source>
        <dbReference type="EMBL" id="QNN65841.1"/>
    </source>
</evidence>
<dbReference type="AlphaFoldDB" id="A0A7G9SDB6"/>
<keyword evidence="1" id="KW-0472">Membrane</keyword>
<keyword evidence="3" id="KW-1185">Reference proteome</keyword>
<organism evidence="2 3">
    <name type="scientific">Sphingomonas rhizophila</name>
    <dbReference type="NCBI Taxonomy" id="2071607"/>
    <lineage>
        <taxon>Bacteria</taxon>
        <taxon>Pseudomonadati</taxon>
        <taxon>Pseudomonadota</taxon>
        <taxon>Alphaproteobacteria</taxon>
        <taxon>Sphingomonadales</taxon>
        <taxon>Sphingomonadaceae</taxon>
        <taxon>Sphingomonas</taxon>
    </lineage>
</organism>
<dbReference type="Proteomes" id="UP000515955">
    <property type="component" value="Chromosome"/>
</dbReference>
<dbReference type="Pfam" id="PF07332">
    <property type="entry name" value="Phage_holin_3_6"/>
    <property type="match status" value="1"/>
</dbReference>
<feature type="transmembrane region" description="Helical" evidence="1">
    <location>
        <begin position="77"/>
        <end position="98"/>
    </location>
</feature>
<dbReference type="InterPro" id="IPR009937">
    <property type="entry name" value="Phage_holin_3_6"/>
</dbReference>
<protein>
    <submittedName>
        <fullName evidence="2">Phage holin family protein</fullName>
    </submittedName>
</protein>
<dbReference type="EMBL" id="CP060717">
    <property type="protein sequence ID" value="QNN65841.1"/>
    <property type="molecule type" value="Genomic_DNA"/>
</dbReference>
<accession>A0A7G9SDB6</accession>
<dbReference type="KEGG" id="srhi:H9L12_04705"/>
<name>A0A7G9SDB6_9SPHN</name>
<evidence type="ECO:0000256" key="1">
    <source>
        <dbReference type="SAM" id="Phobius"/>
    </source>
</evidence>
<feature type="transmembrane region" description="Helical" evidence="1">
    <location>
        <begin position="44"/>
        <end position="71"/>
    </location>
</feature>
<sequence length="107" mass="10968">MNDEETPIADYARRLVDQGKAYANAEIGLAKAKAQDAVAGYSHVALFGAGAAVFGLVALIVLFVTLALWLGSLIGPLGGGLIATAIAAAMSGLLGWLAKRKLDDRNG</sequence>
<keyword evidence="1" id="KW-1133">Transmembrane helix</keyword>
<gene>
    <name evidence="2" type="ORF">H9L12_04705</name>
</gene>
<dbReference type="RefSeq" id="WP_187542826.1">
    <property type="nucleotide sequence ID" value="NZ_CP060717.1"/>
</dbReference>
<keyword evidence="1" id="KW-0812">Transmembrane</keyword>
<reference evidence="2 3" key="1">
    <citation type="submission" date="2020-08" db="EMBL/GenBank/DDBJ databases">
        <title>Genome sequence of Sphingomonas rhizophila KACC 19189T.</title>
        <authorList>
            <person name="Hyun D.-W."/>
            <person name="Bae J.-W."/>
        </authorList>
    </citation>
    <scope>NUCLEOTIDE SEQUENCE [LARGE SCALE GENOMIC DNA]</scope>
    <source>
        <strain evidence="2 3">KACC 19189</strain>
    </source>
</reference>
<proteinExistence type="predicted"/>
<evidence type="ECO:0000313" key="3">
    <source>
        <dbReference type="Proteomes" id="UP000515955"/>
    </source>
</evidence>